<dbReference type="RefSeq" id="WP_118765322.1">
    <property type="nucleotide sequence ID" value="NZ_CABJCF010000005.1"/>
</dbReference>
<dbReference type="AlphaFoldDB" id="A0A412PAL6"/>
<dbReference type="InterPro" id="IPR020109">
    <property type="entry name" value="Holin_r1t"/>
</dbReference>
<evidence type="ECO:0008006" key="3">
    <source>
        <dbReference type="Google" id="ProtNLM"/>
    </source>
</evidence>
<gene>
    <name evidence="1" type="ORF">DWX20_09450</name>
</gene>
<protein>
    <recommendedName>
        <fullName evidence="3">Holin</fullName>
    </recommendedName>
</protein>
<dbReference type="EMBL" id="QRWX01000005">
    <property type="protein sequence ID" value="RGT53654.1"/>
    <property type="molecule type" value="Genomic_DNA"/>
</dbReference>
<sequence length="77" mass="8183">MKDKNYWIKWGKAACRRALKTAAQTFVATIGTTATIGAVDWKLVCSTSALAAVLSVATSLAGLPEVDPNETAEEELK</sequence>
<organism evidence="1 2">
    <name type="scientific">Solobacterium moorei</name>
    <dbReference type="NCBI Taxonomy" id="102148"/>
    <lineage>
        <taxon>Bacteria</taxon>
        <taxon>Bacillati</taxon>
        <taxon>Bacillota</taxon>
        <taxon>Erysipelotrichia</taxon>
        <taxon>Erysipelotrichales</taxon>
        <taxon>Erysipelotrichaceae</taxon>
        <taxon>Solobacterium</taxon>
    </lineage>
</organism>
<dbReference type="Pfam" id="PF16945">
    <property type="entry name" value="Phage_r1t_holin"/>
    <property type="match status" value="1"/>
</dbReference>
<proteinExistence type="predicted"/>
<evidence type="ECO:0000313" key="1">
    <source>
        <dbReference type="EMBL" id="RGT53654.1"/>
    </source>
</evidence>
<comment type="caution">
    <text evidence="1">The sequence shown here is derived from an EMBL/GenBank/DDBJ whole genome shotgun (WGS) entry which is preliminary data.</text>
</comment>
<reference evidence="1 2" key="1">
    <citation type="submission" date="2018-08" db="EMBL/GenBank/DDBJ databases">
        <title>A genome reference for cultivated species of the human gut microbiota.</title>
        <authorList>
            <person name="Zou Y."/>
            <person name="Xue W."/>
            <person name="Luo G."/>
        </authorList>
    </citation>
    <scope>NUCLEOTIDE SEQUENCE [LARGE SCALE GENOMIC DNA]</scope>
    <source>
        <strain evidence="1 2">AF18-46</strain>
    </source>
</reference>
<name>A0A412PAL6_9FIRM</name>
<evidence type="ECO:0000313" key="2">
    <source>
        <dbReference type="Proteomes" id="UP000284731"/>
    </source>
</evidence>
<dbReference type="Proteomes" id="UP000284731">
    <property type="component" value="Unassembled WGS sequence"/>
</dbReference>
<accession>A0A412PAL6</accession>